<dbReference type="InterPro" id="IPR001544">
    <property type="entry name" value="Aminotrans_IV"/>
</dbReference>
<keyword evidence="3" id="KW-1185">Reference proteome</keyword>
<dbReference type="Gene3D" id="3.30.470.10">
    <property type="match status" value="1"/>
</dbReference>
<comment type="similarity">
    <text evidence="1">Belongs to the class-IV pyridoxal-phosphate-dependent aminotransferase family.</text>
</comment>
<dbReference type="CDD" id="cd00449">
    <property type="entry name" value="PLPDE_IV"/>
    <property type="match status" value="1"/>
</dbReference>
<dbReference type="InterPro" id="IPR036038">
    <property type="entry name" value="Aminotransferase-like"/>
</dbReference>
<dbReference type="Pfam" id="PF01063">
    <property type="entry name" value="Aminotran_4"/>
    <property type="match status" value="1"/>
</dbReference>
<dbReference type="PANTHER" id="PTHR42743">
    <property type="entry name" value="AMINO-ACID AMINOTRANSFERASE"/>
    <property type="match status" value="1"/>
</dbReference>
<evidence type="ECO:0000256" key="1">
    <source>
        <dbReference type="ARBA" id="ARBA00009320"/>
    </source>
</evidence>
<evidence type="ECO:0000313" key="3">
    <source>
        <dbReference type="Proteomes" id="UP001141259"/>
    </source>
</evidence>
<dbReference type="InterPro" id="IPR043131">
    <property type="entry name" value="BCAT-like_N"/>
</dbReference>
<organism evidence="2 3">
    <name type="scientific">Umezawaea endophytica</name>
    <dbReference type="NCBI Taxonomy" id="1654476"/>
    <lineage>
        <taxon>Bacteria</taxon>
        <taxon>Bacillati</taxon>
        <taxon>Actinomycetota</taxon>
        <taxon>Actinomycetes</taxon>
        <taxon>Pseudonocardiales</taxon>
        <taxon>Pseudonocardiaceae</taxon>
        <taxon>Umezawaea</taxon>
    </lineage>
</organism>
<dbReference type="PANTHER" id="PTHR42743:SF11">
    <property type="entry name" value="AMINODEOXYCHORISMATE LYASE"/>
    <property type="match status" value="1"/>
</dbReference>
<dbReference type="Proteomes" id="UP001141259">
    <property type="component" value="Unassembled WGS sequence"/>
</dbReference>
<name>A0A9X2VPL7_9PSEU</name>
<dbReference type="RefSeq" id="WP_259625844.1">
    <property type="nucleotide sequence ID" value="NZ_JANYMP010000013.1"/>
</dbReference>
<dbReference type="GO" id="GO:0008483">
    <property type="term" value="F:transaminase activity"/>
    <property type="evidence" value="ECO:0007669"/>
    <property type="project" value="UniProtKB-KW"/>
</dbReference>
<accession>A0A9X2VPL7</accession>
<keyword evidence="2" id="KW-0032">Aminotransferase</keyword>
<dbReference type="EMBL" id="JANYMP010000013">
    <property type="protein sequence ID" value="MCS7480350.1"/>
    <property type="molecule type" value="Genomic_DNA"/>
</dbReference>
<dbReference type="GO" id="GO:0046394">
    <property type="term" value="P:carboxylic acid biosynthetic process"/>
    <property type="evidence" value="ECO:0007669"/>
    <property type="project" value="UniProtKB-ARBA"/>
</dbReference>
<dbReference type="InterPro" id="IPR050571">
    <property type="entry name" value="Class-IV_PLP-Dep_Aminotrnsfr"/>
</dbReference>
<dbReference type="InterPro" id="IPR043132">
    <property type="entry name" value="BCAT-like_C"/>
</dbReference>
<keyword evidence="2" id="KW-0808">Transferase</keyword>
<evidence type="ECO:0000313" key="2">
    <source>
        <dbReference type="EMBL" id="MCS7480350.1"/>
    </source>
</evidence>
<proteinExistence type="inferred from homology"/>
<sequence>MSKGGSAAVAGATAQIPLLSSAVLYGASVFDSLRAWRTRRGALVYGLAHHVARFRRSADLALLDLEVDDGELLRRVADALRDCPEDGFARVRVLAYGVDPELCDRRAAVAVFSLPVAGYASPRPRLTTATAARRVSGDLPRAVKSPSGYLRVRREVAAARTAGFDDVLVWNEHGRVSEASRANVVMIRDGVLVTPPTSEGALAGVTKKVLRHLALREGVRWESRPIDLAELGGADSILLTSSSLGVVAARSIGDRPLAEDGLAADLCHWYSALPLERPDDEFLTEVRW</sequence>
<dbReference type="SUPFAM" id="SSF56752">
    <property type="entry name" value="D-aminoacid aminotransferase-like PLP-dependent enzymes"/>
    <property type="match status" value="1"/>
</dbReference>
<gene>
    <name evidence="2" type="ORF">NZH93_26140</name>
</gene>
<comment type="caution">
    <text evidence="2">The sequence shown here is derived from an EMBL/GenBank/DDBJ whole genome shotgun (WGS) entry which is preliminary data.</text>
</comment>
<dbReference type="Gene3D" id="3.20.10.10">
    <property type="entry name" value="D-amino Acid Aminotransferase, subunit A, domain 2"/>
    <property type="match status" value="1"/>
</dbReference>
<reference evidence="2" key="1">
    <citation type="submission" date="2022-08" db="EMBL/GenBank/DDBJ databases">
        <authorList>
            <person name="Tistechok S."/>
            <person name="Samborskyy M."/>
            <person name="Roman I."/>
        </authorList>
    </citation>
    <scope>NUCLEOTIDE SEQUENCE</scope>
    <source>
        <strain evidence="2">DSM 103496</strain>
    </source>
</reference>
<protein>
    <submittedName>
        <fullName evidence="2">Aminotransferase class IV</fullName>
    </submittedName>
</protein>
<dbReference type="AlphaFoldDB" id="A0A9X2VPL7"/>